<organism evidence="11 12">
    <name type="scientific">Pleodorina starrii</name>
    <dbReference type="NCBI Taxonomy" id="330485"/>
    <lineage>
        <taxon>Eukaryota</taxon>
        <taxon>Viridiplantae</taxon>
        <taxon>Chlorophyta</taxon>
        <taxon>core chlorophytes</taxon>
        <taxon>Chlorophyceae</taxon>
        <taxon>CS clade</taxon>
        <taxon>Chlamydomonadales</taxon>
        <taxon>Volvocaceae</taxon>
        <taxon>Pleodorina</taxon>
    </lineage>
</organism>
<keyword evidence="2" id="KW-0343">GTPase activation</keyword>
<dbReference type="Gene3D" id="1.25.40.90">
    <property type="match status" value="1"/>
</dbReference>
<dbReference type="PANTHER" id="PTHR45705">
    <property type="entry name" value="FI20236P1"/>
    <property type="match status" value="1"/>
</dbReference>
<dbReference type="InterPro" id="IPR001164">
    <property type="entry name" value="ArfGAP_dom"/>
</dbReference>
<feature type="compositionally biased region" description="Low complexity" evidence="8">
    <location>
        <begin position="432"/>
        <end position="444"/>
    </location>
</feature>
<reference evidence="11 12" key="1">
    <citation type="journal article" date="2023" name="Commun. Biol.">
        <title>Reorganization of the ancestral sex-determining regions during the evolution of trioecy in Pleodorina starrii.</title>
        <authorList>
            <person name="Takahashi K."/>
            <person name="Suzuki S."/>
            <person name="Kawai-Toyooka H."/>
            <person name="Yamamoto K."/>
            <person name="Hamaji T."/>
            <person name="Ootsuki R."/>
            <person name="Yamaguchi H."/>
            <person name="Kawachi M."/>
            <person name="Higashiyama T."/>
            <person name="Nozaki H."/>
        </authorList>
    </citation>
    <scope>NUCLEOTIDE SEQUENCE [LARGE SCALE GENOMIC DNA]</scope>
    <source>
        <strain evidence="11 12">NIES-4479</strain>
    </source>
</reference>
<evidence type="ECO:0000313" key="11">
    <source>
        <dbReference type="EMBL" id="GLC48301.1"/>
    </source>
</evidence>
<sequence length="945" mass="95973">MQAVTPQFIMDAALWLRDYVTAIRNGRVHPFSVVERKARTATRNQTWGPTGTMLAELAELSHEQEHCQVIFAVLEYRVRSPEHKWRCVYKALQVLEYLLQRGSPQCVTAAQELLVPLAALQNFAYVGPDQKDYGQNVRLRADAVKSLILDTEGLAQKRAQLAARSANMKFAGYSREDLAAGTAAAGPMAGVDSPPGQPVTPTPTHGSVGLGDAVAASVTSAAPETPAERPLSPSVYRPPSLFVAASATRSGQQQQRSAALRNAGETKGVTFEQNKRQLEQLRQLTLLEGNRTCADCASAVAAARPTWASINLGVFICMRCAGIHRGLGVHISKVRSTTLDTWLPEQVATMARLGNRRANTYFEAGLDPSVRPSRENTLELERFIRLKYADKAWAAKGTWPPEDDAVASVSLTHAGPAAAQVGSNGKQQPNGAAAPLPASTLAPAWEPTLGSSSWPHAAGSTGGGFGDAPPAWPSPTSSITPPSSSQPTQQTQQSQQQVPRLATPAAAPGARSGASGASVVRLLPPPPGSGPPAPGFVPGRFGAAAAAAAAGPQAATRDGGGVLSGSSTDLLQLDSDSEDEGEEGAGGSGGGGGNARGGAAGGPGSGAAALWDLLDPTMDVMTWLDRVEGAQQQQKQQPPQQPRAPVPQQQHLQQQPSHQRTPSAPVFGTFPTVAALPLATAPYHSPAAAHLYIETPALVQATPPSLGGALGAVSRAASATPAGGPVRLGVAESVILTAEFPVYDLLTPLPTGGGVAAPPPVTAAAIASVVARQYTTPPASSLSQAYPPVHPHHQAPNSAPSLQPPFTIGAVGGGGVSAAPLFSGAGLTASATTSAASTPPGHAAGVQRSSAGMLSVGMARSGSAMGLGTRGATAAQAPPAAAAAAAAVSPGSALDLDNLLAMQLDSLGSSLAGGTNGNGGVAGGGGGRPSWQPAAAVGSAHGGRR</sequence>
<feature type="compositionally biased region" description="Gly residues" evidence="8">
    <location>
        <begin position="917"/>
        <end position="928"/>
    </location>
</feature>
<feature type="region of interest" description="Disordered" evidence="8">
    <location>
        <begin position="917"/>
        <end position="945"/>
    </location>
</feature>
<gene>
    <name evidence="11" type="primary">PLEST000850</name>
    <name evidence="11" type="ORF">PLESTB_000081200</name>
</gene>
<feature type="compositionally biased region" description="Pro residues" evidence="8">
    <location>
        <begin position="523"/>
        <end position="535"/>
    </location>
</feature>
<evidence type="ECO:0000256" key="2">
    <source>
        <dbReference type="ARBA" id="ARBA00022468"/>
    </source>
</evidence>
<comment type="subcellular location">
    <subcellularLocation>
        <location evidence="1">Cytoplasmic vesicle</location>
        <location evidence="1">Clathrin-coated vesicle</location>
    </subcellularLocation>
</comment>
<evidence type="ECO:0000256" key="7">
    <source>
        <dbReference type="PROSITE-ProRule" id="PRU00288"/>
    </source>
</evidence>
<feature type="region of interest" description="Disordered" evidence="8">
    <location>
        <begin position="552"/>
        <end position="604"/>
    </location>
</feature>
<dbReference type="Pfam" id="PF01412">
    <property type="entry name" value="ArfGap"/>
    <property type="match status" value="1"/>
</dbReference>
<dbReference type="SUPFAM" id="SSF57863">
    <property type="entry name" value="ArfGap/RecO-like zinc finger"/>
    <property type="match status" value="1"/>
</dbReference>
<evidence type="ECO:0000256" key="1">
    <source>
        <dbReference type="ARBA" id="ARBA00004132"/>
    </source>
</evidence>
<dbReference type="SMART" id="SM00105">
    <property type="entry name" value="ArfGap"/>
    <property type="match status" value="1"/>
</dbReference>
<dbReference type="PRINTS" id="PR00405">
    <property type="entry name" value="REVINTRACTNG"/>
</dbReference>
<accession>A0A9W6EXR8</accession>
<dbReference type="GO" id="GO:0005096">
    <property type="term" value="F:GTPase activator activity"/>
    <property type="evidence" value="ECO:0007669"/>
    <property type="project" value="UniProtKB-KW"/>
</dbReference>
<evidence type="ECO:0000256" key="4">
    <source>
        <dbReference type="ARBA" id="ARBA00022771"/>
    </source>
</evidence>
<name>A0A9W6EXR8_9CHLO</name>
<evidence type="ECO:0000313" key="12">
    <source>
        <dbReference type="Proteomes" id="UP001165080"/>
    </source>
</evidence>
<dbReference type="Proteomes" id="UP001165080">
    <property type="component" value="Unassembled WGS sequence"/>
</dbReference>
<dbReference type="Gene3D" id="1.10.220.150">
    <property type="entry name" value="Arf GTPase activating protein"/>
    <property type="match status" value="1"/>
</dbReference>
<dbReference type="FunFam" id="1.10.220.150:FF:000009">
    <property type="entry name" value="stromal membrane-associated protein 1 isoform X1"/>
    <property type="match status" value="1"/>
</dbReference>
<feature type="region of interest" description="Disordered" evidence="8">
    <location>
        <begin position="780"/>
        <end position="802"/>
    </location>
</feature>
<dbReference type="InterPro" id="IPR008942">
    <property type="entry name" value="ENTH_VHS"/>
</dbReference>
<dbReference type="GO" id="GO:0030136">
    <property type="term" value="C:clathrin-coated vesicle"/>
    <property type="evidence" value="ECO:0007669"/>
    <property type="project" value="UniProtKB-SubCell"/>
</dbReference>
<feature type="region of interest" description="Disordered" evidence="8">
    <location>
        <begin position="628"/>
        <end position="665"/>
    </location>
</feature>
<feature type="region of interest" description="Disordered" evidence="8">
    <location>
        <begin position="184"/>
        <end position="210"/>
    </location>
</feature>
<feature type="compositionally biased region" description="Low complexity" evidence="8">
    <location>
        <begin position="474"/>
        <end position="521"/>
    </location>
</feature>
<comment type="caution">
    <text evidence="11">The sequence shown here is derived from an EMBL/GenBank/DDBJ whole genome shotgun (WGS) entry which is preliminary data.</text>
</comment>
<dbReference type="InterPro" id="IPR038508">
    <property type="entry name" value="ArfGAP_dom_sf"/>
</dbReference>
<evidence type="ECO:0000259" key="9">
    <source>
        <dbReference type="PROSITE" id="PS50115"/>
    </source>
</evidence>
<evidence type="ECO:0008006" key="13">
    <source>
        <dbReference type="Google" id="ProtNLM"/>
    </source>
</evidence>
<keyword evidence="6" id="KW-0968">Cytoplasmic vesicle</keyword>
<feature type="compositionally biased region" description="Polar residues" evidence="8">
    <location>
        <begin position="421"/>
        <end position="430"/>
    </location>
</feature>
<keyword evidence="3" id="KW-0479">Metal-binding</keyword>
<feature type="compositionally biased region" description="Low complexity" evidence="8">
    <location>
        <begin position="646"/>
        <end position="659"/>
    </location>
</feature>
<evidence type="ECO:0000256" key="3">
    <source>
        <dbReference type="ARBA" id="ARBA00022723"/>
    </source>
</evidence>
<dbReference type="SMART" id="SM00273">
    <property type="entry name" value="ENTH"/>
    <property type="match status" value="1"/>
</dbReference>
<dbReference type="Pfam" id="PF01417">
    <property type="entry name" value="ENTH"/>
    <property type="match status" value="1"/>
</dbReference>
<dbReference type="PANTHER" id="PTHR45705:SF1">
    <property type="entry name" value="FI20236P1"/>
    <property type="match status" value="1"/>
</dbReference>
<dbReference type="SUPFAM" id="SSF48464">
    <property type="entry name" value="ENTH/VHS domain"/>
    <property type="match status" value="1"/>
</dbReference>
<feature type="region of interest" description="Disordered" evidence="8">
    <location>
        <begin position="216"/>
        <end position="235"/>
    </location>
</feature>
<keyword evidence="4 7" id="KW-0863">Zinc-finger</keyword>
<evidence type="ECO:0000256" key="8">
    <source>
        <dbReference type="SAM" id="MobiDB-lite"/>
    </source>
</evidence>
<feature type="compositionally biased region" description="Low complexity" evidence="8">
    <location>
        <begin position="564"/>
        <end position="574"/>
    </location>
</feature>
<feature type="domain" description="ENTH" evidence="10">
    <location>
        <begin position="26"/>
        <end position="158"/>
    </location>
</feature>
<evidence type="ECO:0000259" key="10">
    <source>
        <dbReference type="PROSITE" id="PS50942"/>
    </source>
</evidence>
<dbReference type="CDD" id="cd08204">
    <property type="entry name" value="ArfGap"/>
    <property type="match status" value="1"/>
</dbReference>
<dbReference type="AlphaFoldDB" id="A0A9W6EXR8"/>
<dbReference type="GO" id="GO:0008270">
    <property type="term" value="F:zinc ion binding"/>
    <property type="evidence" value="ECO:0007669"/>
    <property type="project" value="UniProtKB-KW"/>
</dbReference>
<dbReference type="EMBL" id="BRXU01000001">
    <property type="protein sequence ID" value="GLC48301.1"/>
    <property type="molecule type" value="Genomic_DNA"/>
</dbReference>
<dbReference type="InterPro" id="IPR037278">
    <property type="entry name" value="ARFGAP/RecO"/>
</dbReference>
<evidence type="ECO:0000256" key="5">
    <source>
        <dbReference type="ARBA" id="ARBA00022833"/>
    </source>
</evidence>
<keyword evidence="5" id="KW-0862">Zinc</keyword>
<keyword evidence="12" id="KW-1185">Reference proteome</keyword>
<dbReference type="InterPro" id="IPR013809">
    <property type="entry name" value="ENTH"/>
</dbReference>
<dbReference type="OrthoDB" id="10266696at2759"/>
<protein>
    <recommendedName>
        <fullName evidence="13">Arf-GAP domain-containing protein</fullName>
    </recommendedName>
</protein>
<dbReference type="PROSITE" id="PS50115">
    <property type="entry name" value="ARFGAP"/>
    <property type="match status" value="1"/>
</dbReference>
<feature type="region of interest" description="Disordered" evidence="8">
    <location>
        <begin position="417"/>
        <end position="536"/>
    </location>
</feature>
<dbReference type="PROSITE" id="PS50942">
    <property type="entry name" value="ENTH"/>
    <property type="match status" value="1"/>
</dbReference>
<evidence type="ECO:0000256" key="6">
    <source>
        <dbReference type="ARBA" id="ARBA00023329"/>
    </source>
</evidence>
<dbReference type="CDD" id="cd03571">
    <property type="entry name" value="ENTH"/>
    <property type="match status" value="1"/>
</dbReference>
<feature type="compositionally biased region" description="Gly residues" evidence="8">
    <location>
        <begin position="584"/>
        <end position="604"/>
    </location>
</feature>
<proteinExistence type="predicted"/>
<feature type="domain" description="Arf-GAP" evidence="9">
    <location>
        <begin position="275"/>
        <end position="405"/>
    </location>
</feature>
<dbReference type="InterPro" id="IPR051718">
    <property type="entry name" value="ARF_GTPase-activating"/>
</dbReference>